<dbReference type="InterPro" id="IPR036291">
    <property type="entry name" value="NAD(P)-bd_dom_sf"/>
</dbReference>
<evidence type="ECO:0000256" key="6">
    <source>
        <dbReference type="ARBA" id="ARBA00022563"/>
    </source>
</evidence>
<dbReference type="GO" id="GO:0007018">
    <property type="term" value="P:microtubule-based movement"/>
    <property type="evidence" value="ECO:0007669"/>
    <property type="project" value="InterPro"/>
</dbReference>
<dbReference type="CDD" id="cd01080">
    <property type="entry name" value="NAD_bind_m-THF_DH_Cyclohyd"/>
    <property type="match status" value="1"/>
</dbReference>
<organism evidence="18 19">
    <name type="scientific">Desmophyllum pertusum</name>
    <dbReference type="NCBI Taxonomy" id="174260"/>
    <lineage>
        <taxon>Eukaryota</taxon>
        <taxon>Metazoa</taxon>
        <taxon>Cnidaria</taxon>
        <taxon>Anthozoa</taxon>
        <taxon>Hexacorallia</taxon>
        <taxon>Scleractinia</taxon>
        <taxon>Caryophylliina</taxon>
        <taxon>Caryophylliidae</taxon>
        <taxon>Desmophyllum</taxon>
    </lineage>
</organism>
<dbReference type="InterPro" id="IPR041658">
    <property type="entry name" value="AAA_lid_11"/>
</dbReference>
<dbReference type="Pfam" id="PF18198">
    <property type="entry name" value="AAA_lid_11"/>
    <property type="match status" value="1"/>
</dbReference>
<evidence type="ECO:0000259" key="16">
    <source>
        <dbReference type="Pfam" id="PF18198"/>
    </source>
</evidence>
<dbReference type="InterPro" id="IPR000672">
    <property type="entry name" value="THF_DH/CycHdrlase"/>
</dbReference>
<dbReference type="GO" id="GO:0004477">
    <property type="term" value="F:methenyltetrahydrofolate cyclohydrolase activity"/>
    <property type="evidence" value="ECO:0007669"/>
    <property type="project" value="UniProtKB-EC"/>
</dbReference>
<dbReference type="PANTHER" id="PTHR22878:SF69">
    <property type="entry name" value="DYNEIN HEAVY CHAIN"/>
    <property type="match status" value="1"/>
</dbReference>
<comment type="catalytic activity">
    <reaction evidence="11">
        <text>(6R)-5,10-methenyltetrahydrofolate + H2O = (6R)-10-formyltetrahydrofolate + H(+)</text>
        <dbReference type="Rhea" id="RHEA:23700"/>
        <dbReference type="ChEBI" id="CHEBI:15377"/>
        <dbReference type="ChEBI" id="CHEBI:15378"/>
        <dbReference type="ChEBI" id="CHEBI:57455"/>
        <dbReference type="ChEBI" id="CHEBI:195366"/>
        <dbReference type="EC" id="3.5.4.9"/>
    </reaction>
</comment>
<dbReference type="Pfam" id="PF02882">
    <property type="entry name" value="THF_DHG_CYH_C"/>
    <property type="match status" value="1"/>
</dbReference>
<dbReference type="Gene3D" id="3.10.490.20">
    <property type="match status" value="1"/>
</dbReference>
<evidence type="ECO:0000313" key="19">
    <source>
        <dbReference type="Proteomes" id="UP001163046"/>
    </source>
</evidence>
<dbReference type="Proteomes" id="UP001163046">
    <property type="component" value="Unassembled WGS sequence"/>
</dbReference>
<dbReference type="Gene3D" id="3.40.50.720">
    <property type="entry name" value="NAD(P)-binding Rossmann-like Domain"/>
    <property type="match status" value="1"/>
</dbReference>
<evidence type="ECO:0000256" key="8">
    <source>
        <dbReference type="ARBA" id="ARBA00022857"/>
    </source>
</evidence>
<evidence type="ECO:0000256" key="9">
    <source>
        <dbReference type="ARBA" id="ARBA00023002"/>
    </source>
</evidence>
<evidence type="ECO:0000259" key="15">
    <source>
        <dbReference type="Pfam" id="PF02882"/>
    </source>
</evidence>
<evidence type="ECO:0000256" key="1">
    <source>
        <dbReference type="ARBA" id="ARBA00004777"/>
    </source>
</evidence>
<dbReference type="OrthoDB" id="1845775at2759"/>
<keyword evidence="10" id="KW-0511">Multifunctional enzyme</keyword>
<feature type="region of interest" description="Disordered" evidence="13">
    <location>
        <begin position="676"/>
        <end position="697"/>
    </location>
</feature>
<dbReference type="InterPro" id="IPR020630">
    <property type="entry name" value="THF_DH/CycHdrlase_cat_dom"/>
</dbReference>
<evidence type="ECO:0000256" key="12">
    <source>
        <dbReference type="ARBA" id="ARBA00049033"/>
    </source>
</evidence>
<dbReference type="InterPro" id="IPR020631">
    <property type="entry name" value="THF_DH/CycHdrlase_NAD-bd_dom"/>
</dbReference>
<feature type="domain" description="Dynein heavy chain C-terminal" evidence="17">
    <location>
        <begin position="490"/>
        <end position="750"/>
    </location>
</feature>
<dbReference type="InterPro" id="IPR043160">
    <property type="entry name" value="Dynein_C_barrel"/>
</dbReference>
<evidence type="ECO:0000256" key="11">
    <source>
        <dbReference type="ARBA" id="ARBA00036357"/>
    </source>
</evidence>
<dbReference type="Pfam" id="PF18199">
    <property type="entry name" value="Dynein_C"/>
    <property type="match status" value="1"/>
</dbReference>
<dbReference type="SUPFAM" id="SSF51735">
    <property type="entry name" value="NAD(P)-binding Rossmann-fold domains"/>
    <property type="match status" value="1"/>
</dbReference>
<dbReference type="Gene3D" id="3.40.50.300">
    <property type="entry name" value="P-loop containing nucleotide triphosphate hydrolases"/>
    <property type="match status" value="1"/>
</dbReference>
<reference evidence="18" key="1">
    <citation type="submission" date="2023-01" db="EMBL/GenBank/DDBJ databases">
        <title>Genome assembly of the deep-sea coral Lophelia pertusa.</title>
        <authorList>
            <person name="Herrera S."/>
            <person name="Cordes E."/>
        </authorList>
    </citation>
    <scope>NUCLEOTIDE SEQUENCE</scope>
    <source>
        <strain evidence="18">USNM1676648</strain>
        <tissue evidence="18">Polyp</tissue>
    </source>
</reference>
<evidence type="ECO:0000256" key="4">
    <source>
        <dbReference type="ARBA" id="ARBA00012859"/>
    </source>
</evidence>
<keyword evidence="6" id="KW-0554">One-carbon metabolism</keyword>
<comment type="catalytic activity">
    <reaction evidence="12">
        <text>(6S)-5,6,7,8-tetrahydrofolate + formate + ATP = (6R)-10-formyltetrahydrofolate + ADP + phosphate</text>
        <dbReference type="Rhea" id="RHEA:20221"/>
        <dbReference type="ChEBI" id="CHEBI:15740"/>
        <dbReference type="ChEBI" id="CHEBI:30616"/>
        <dbReference type="ChEBI" id="CHEBI:43474"/>
        <dbReference type="ChEBI" id="CHEBI:57453"/>
        <dbReference type="ChEBI" id="CHEBI:195366"/>
        <dbReference type="ChEBI" id="CHEBI:456216"/>
        <dbReference type="EC" id="6.3.4.3"/>
    </reaction>
</comment>
<dbReference type="GO" id="GO:0030286">
    <property type="term" value="C:dynein complex"/>
    <property type="evidence" value="ECO:0007669"/>
    <property type="project" value="InterPro"/>
</dbReference>
<dbReference type="GO" id="GO:0051959">
    <property type="term" value="F:dynein light intermediate chain binding"/>
    <property type="evidence" value="ECO:0007669"/>
    <property type="project" value="InterPro"/>
</dbReference>
<dbReference type="GO" id="GO:0004488">
    <property type="term" value="F:methylenetetrahydrofolate dehydrogenase (NADP+) activity"/>
    <property type="evidence" value="ECO:0007669"/>
    <property type="project" value="UniProtKB-EC"/>
</dbReference>
<dbReference type="EC" id="3.5.4.9" evidence="3"/>
<evidence type="ECO:0000259" key="14">
    <source>
        <dbReference type="Pfam" id="PF00763"/>
    </source>
</evidence>
<name>A0A9W9YUC9_9CNID</name>
<evidence type="ECO:0000256" key="7">
    <source>
        <dbReference type="ARBA" id="ARBA00022801"/>
    </source>
</evidence>
<dbReference type="InterPro" id="IPR041228">
    <property type="entry name" value="Dynein_C"/>
</dbReference>
<dbReference type="FunFam" id="3.40.50.720:FF:000006">
    <property type="entry name" value="Bifunctional protein FolD"/>
    <property type="match status" value="1"/>
</dbReference>
<keyword evidence="7" id="KW-0378">Hydrolase</keyword>
<dbReference type="GO" id="GO:0006730">
    <property type="term" value="P:one-carbon metabolic process"/>
    <property type="evidence" value="ECO:0007669"/>
    <property type="project" value="UniProtKB-KW"/>
</dbReference>
<feature type="compositionally biased region" description="Low complexity" evidence="13">
    <location>
        <begin position="682"/>
        <end position="697"/>
    </location>
</feature>
<dbReference type="InterPro" id="IPR042219">
    <property type="entry name" value="AAA_lid_11_sf"/>
</dbReference>
<gene>
    <name evidence="18" type="primary">DNAH14_5</name>
    <name evidence="18" type="ORF">OS493_037633</name>
</gene>
<dbReference type="InterPro" id="IPR027417">
    <property type="entry name" value="P-loop_NTPase"/>
</dbReference>
<keyword evidence="9" id="KW-0560">Oxidoreductase</keyword>
<dbReference type="GO" id="GO:0004329">
    <property type="term" value="F:formate-tetrahydrofolate ligase activity"/>
    <property type="evidence" value="ECO:0007669"/>
    <property type="project" value="UniProtKB-EC"/>
</dbReference>
<dbReference type="HAMAP" id="MF_01576">
    <property type="entry name" value="THF_DHG_CYH"/>
    <property type="match status" value="1"/>
</dbReference>
<dbReference type="Gene3D" id="1.20.1270.280">
    <property type="match status" value="1"/>
</dbReference>
<comment type="caution">
    <text evidence="18">The sequence shown here is derived from an EMBL/GenBank/DDBJ whole genome shotgun (WGS) entry which is preliminary data.</text>
</comment>
<dbReference type="Pfam" id="PF00763">
    <property type="entry name" value="THF_DHG_CYH"/>
    <property type="match status" value="1"/>
</dbReference>
<dbReference type="FunFam" id="3.40.50.10860:FF:000005">
    <property type="entry name" value="C-1-tetrahydrofolate synthase, cytoplasmic, putative"/>
    <property type="match status" value="1"/>
</dbReference>
<accession>A0A9W9YUC9</accession>
<dbReference type="EMBL" id="MU826899">
    <property type="protein sequence ID" value="KAJ7369607.1"/>
    <property type="molecule type" value="Genomic_DNA"/>
</dbReference>
<dbReference type="EC" id="1.5.1.5" evidence="4"/>
<dbReference type="AlphaFoldDB" id="A0A9W9YUC9"/>
<evidence type="ECO:0000259" key="17">
    <source>
        <dbReference type="Pfam" id="PF18199"/>
    </source>
</evidence>
<dbReference type="PRINTS" id="PR00085">
    <property type="entry name" value="THFDHDRGNASE"/>
</dbReference>
<comment type="subunit">
    <text evidence="2">Homodimer.</text>
</comment>
<dbReference type="PANTHER" id="PTHR22878">
    <property type="entry name" value="DYNEIN HEAVY CHAIN 6, AXONEMAL-LIKE-RELATED"/>
    <property type="match status" value="1"/>
</dbReference>
<evidence type="ECO:0000256" key="2">
    <source>
        <dbReference type="ARBA" id="ARBA00011738"/>
    </source>
</evidence>
<comment type="pathway">
    <text evidence="1">One-carbon metabolism; tetrahydrofolate interconversion.</text>
</comment>
<proteinExistence type="inferred from homology"/>
<dbReference type="GO" id="GO:0045505">
    <property type="term" value="F:dynein intermediate chain binding"/>
    <property type="evidence" value="ECO:0007669"/>
    <property type="project" value="InterPro"/>
</dbReference>
<evidence type="ECO:0000256" key="10">
    <source>
        <dbReference type="ARBA" id="ARBA00023268"/>
    </source>
</evidence>
<sequence>MSGGEWYSGTCGAYLIKMAEANLLLGKEVASEIRQKLKEDVAAIREENEAFKPGLAIVQIGDRSDSTVYIKSKVKAAEEIGMFARHVKLPRTSTQADVLKAVDELNKDSTIHGIIVQLPPDSEEPIDPAICTNAVAPEKDVDGLHDVNAGKLSRGELNDCIVPCTPRGCLELIKKSGTEIVGKEAVVLGRSKIVGSPMADLLKWHHATVTTCHSKTKDLPDVVRRGDIVVVGIGRADFVKGDWIKEGAVVVDCGIKCDSRCWANDCGDVDEQHSGPCQEGSSNAKEYLTRRQPVDANFRMWLSSKPDPSFPVSILQAGLKMTVEPPPGIKANLLRSLGGVGGVVTESVWEDSGPGPAWKRLLFGLCFFNAIVHERKKFGALGWNIPYEFTASDLEEVPWKAIRYLTGDIVYGGRVTDYWDQRCLQSILGKFYSPMALQESYGYTVDYVYRPPPPEISLSVCCEYIEGLPTVDAPELFGMDQNAGTAFLANQGRALIADLLAAQPRLTAAVGSNKTNDDIVLDLVSDTLKYLPQRVDSTSDGLTAGLLDPRLGSVSPDRLRQMTQKKLSQDPLADHADQSVYVTVLRQEINRFDRLLGIIHTSLSSLRLAVKGEVLMSEQLEEAYNALLCNRVPKAWEQAAYESCKPLGAWVDNLAKRVDFFSGWLDLVRKDKTSKSRMSRESGVTSTPTPSQSSMSVSAPRVHPNAFWLPAFFFPQGFLTAILQTHARERNVPVDSLSFCYRVLNEKWTNQELVHSESNVDFKRVAFQVRKCLKCDWAT</sequence>
<evidence type="ECO:0000313" key="18">
    <source>
        <dbReference type="EMBL" id="KAJ7369607.1"/>
    </source>
</evidence>
<dbReference type="SUPFAM" id="SSF53223">
    <property type="entry name" value="Aminoacid dehydrogenase-like, N-terminal domain"/>
    <property type="match status" value="1"/>
</dbReference>
<feature type="domain" description="Dynein heavy chain AAA lid" evidence="16">
    <location>
        <begin position="358"/>
        <end position="483"/>
    </location>
</feature>
<protein>
    <recommendedName>
        <fullName evidence="5">C-1-tetrahydrofolate synthase, cytoplasmic</fullName>
        <ecNumber evidence="4">1.5.1.5</ecNumber>
        <ecNumber evidence="3">3.5.4.9</ecNumber>
    </recommendedName>
</protein>
<dbReference type="InterPro" id="IPR046346">
    <property type="entry name" value="Aminoacid_DH-like_N_sf"/>
</dbReference>
<feature type="domain" description="Tetrahydrofolate dehydrogenase/cyclohydrolase NAD(P)-binding" evidence="15">
    <location>
        <begin position="163"/>
        <end position="272"/>
    </location>
</feature>
<dbReference type="InterPro" id="IPR026983">
    <property type="entry name" value="DHC"/>
</dbReference>
<keyword evidence="19" id="KW-1185">Reference proteome</keyword>
<dbReference type="Gene3D" id="3.40.50.10860">
    <property type="entry name" value="Leucine Dehydrogenase, chain A, domain 1"/>
    <property type="match status" value="1"/>
</dbReference>
<dbReference type="Gene3D" id="1.10.8.720">
    <property type="entry name" value="Region D6 of dynein motor"/>
    <property type="match status" value="2"/>
</dbReference>
<keyword evidence="8" id="KW-0521">NADP</keyword>
<evidence type="ECO:0000256" key="13">
    <source>
        <dbReference type="SAM" id="MobiDB-lite"/>
    </source>
</evidence>
<evidence type="ECO:0000256" key="3">
    <source>
        <dbReference type="ARBA" id="ARBA00012776"/>
    </source>
</evidence>
<evidence type="ECO:0000256" key="5">
    <source>
        <dbReference type="ARBA" id="ARBA00017592"/>
    </source>
</evidence>
<feature type="domain" description="Tetrahydrofolate dehydrogenase/cyclohydrolase catalytic" evidence="14">
    <location>
        <begin position="24"/>
        <end position="142"/>
    </location>
</feature>